<evidence type="ECO:0000256" key="9">
    <source>
        <dbReference type="PROSITE-ProRule" id="PRU00283"/>
    </source>
</evidence>
<evidence type="ECO:0000256" key="4">
    <source>
        <dbReference type="ARBA" id="ARBA00022741"/>
    </source>
</evidence>
<reference evidence="14" key="1">
    <citation type="submission" date="2013-12" db="EMBL/GenBank/DDBJ databases">
        <title>The Genome Sequence of Aphanomyces astaci APO3.</title>
        <authorList>
            <consortium name="The Broad Institute Genomics Platform"/>
            <person name="Russ C."/>
            <person name="Tyler B."/>
            <person name="van West P."/>
            <person name="Dieguez-Uribeondo J."/>
            <person name="Young S.K."/>
            <person name="Zeng Q."/>
            <person name="Gargeya S."/>
            <person name="Fitzgerald M."/>
            <person name="Abouelleil A."/>
            <person name="Alvarado L."/>
            <person name="Chapman S.B."/>
            <person name="Gainer-Dewar J."/>
            <person name="Goldberg J."/>
            <person name="Griggs A."/>
            <person name="Gujja S."/>
            <person name="Hansen M."/>
            <person name="Howarth C."/>
            <person name="Imamovic A."/>
            <person name="Ireland A."/>
            <person name="Larimer J."/>
            <person name="McCowan C."/>
            <person name="Murphy C."/>
            <person name="Pearson M."/>
            <person name="Poon T.W."/>
            <person name="Priest M."/>
            <person name="Roberts A."/>
            <person name="Saif S."/>
            <person name="Shea T."/>
            <person name="Sykes S."/>
            <person name="Wortman J."/>
            <person name="Nusbaum C."/>
            <person name="Birren B."/>
        </authorList>
    </citation>
    <scope>NUCLEOTIDE SEQUENCE [LARGE SCALE GENOMIC DNA]</scope>
    <source>
        <strain evidence="14">APO3</strain>
    </source>
</reference>
<sequence length="674" mass="75584">MWKSTRDKHAATSSSTSASVSSSSSSAATSGTNVSASAAIARRGSNPRVTPSKIPGKPASKLKAPTTQAIAEIEQKREDRRKAMAQVKKERDHENMLNEQNGNPGDVDFQRMIKQFRDQDHQEQPYATKANVQITICVRKRPVNKREVKGKDYDCVTCWHPKVIIHDCKLKVDGITKYLDSNAFEFDHSFDEFTSNETVYKYTAQPLIQFVFNECGRATVFAYGQTGSGKTHTMEGIQRQVATDIFAEIAKFQSHDRPLEVWLSFFEIYGGQCQDLLRQKRLTIREDGNGEVQIVDLDEVIVTDEAELLQIMQRGNALRTTHATEMNDQSSRSHSICQLNIREKASLKLHGKLSLIDLAGSERGADTKSHNRQRRMESSEINKSLLALKECFRALDSGGRGAHIPFRASKLTQVLKDSFVNTKARTVMIAAVSPCVSSADHTINTLRYADRVKEKQVSDDIADVSQVKFRPLDSSSISPGTSPDKPPTGNSLADLMSQAVCRNIAGMAAKDSDESPEEGRPTMDKVTDEDDDELKQDDAWPRRKDSSSSQDDIKLLHSSLRRQCRDRGEGDNSLEELHGVVQTLYEEQENLLSSHMSAIQENAQLLTEEGMLLSDVQGDAVVDYDIDLYALKLDHILEQKEHTIKRLRKQLALFRRRCQDEESASKNVDHVSFY</sequence>
<evidence type="ECO:0000256" key="6">
    <source>
        <dbReference type="ARBA" id="ARBA00023175"/>
    </source>
</evidence>
<feature type="coiled-coil region" evidence="11">
    <location>
        <begin position="637"/>
        <end position="664"/>
    </location>
</feature>
<dbReference type="PROSITE" id="PS00411">
    <property type="entry name" value="KINESIN_MOTOR_1"/>
    <property type="match status" value="1"/>
</dbReference>
<evidence type="ECO:0000256" key="1">
    <source>
        <dbReference type="ARBA" id="ARBA00004245"/>
    </source>
</evidence>
<evidence type="ECO:0000256" key="11">
    <source>
        <dbReference type="SAM" id="Coils"/>
    </source>
</evidence>
<organism evidence="14">
    <name type="scientific">Aphanomyces astaci</name>
    <name type="common">Crayfish plague agent</name>
    <dbReference type="NCBI Taxonomy" id="112090"/>
    <lineage>
        <taxon>Eukaryota</taxon>
        <taxon>Sar</taxon>
        <taxon>Stramenopiles</taxon>
        <taxon>Oomycota</taxon>
        <taxon>Saprolegniomycetes</taxon>
        <taxon>Saprolegniales</taxon>
        <taxon>Verrucalvaceae</taxon>
        <taxon>Aphanomyces</taxon>
    </lineage>
</organism>
<dbReference type="PANTHER" id="PTHR47971">
    <property type="entry name" value="KINESIN-RELATED PROTEIN 6"/>
    <property type="match status" value="1"/>
</dbReference>
<evidence type="ECO:0000256" key="3">
    <source>
        <dbReference type="ARBA" id="ARBA00022701"/>
    </source>
</evidence>
<dbReference type="CDD" id="cd01367">
    <property type="entry name" value="KISc_KIF2_like"/>
    <property type="match status" value="1"/>
</dbReference>
<evidence type="ECO:0000256" key="10">
    <source>
        <dbReference type="RuleBase" id="RU000394"/>
    </source>
</evidence>
<gene>
    <name evidence="14" type="ORF">H257_10002</name>
</gene>
<dbReference type="InterPro" id="IPR001752">
    <property type="entry name" value="Kinesin_motor_dom"/>
</dbReference>
<dbReference type="OrthoDB" id="3176171at2759"/>
<dbReference type="InterPro" id="IPR019821">
    <property type="entry name" value="Kinesin_motor_CS"/>
</dbReference>
<feature type="compositionally biased region" description="Basic and acidic residues" evidence="12">
    <location>
        <begin position="510"/>
        <end position="526"/>
    </location>
</feature>
<dbReference type="GO" id="GO:0008017">
    <property type="term" value="F:microtubule binding"/>
    <property type="evidence" value="ECO:0007669"/>
    <property type="project" value="InterPro"/>
</dbReference>
<dbReference type="EMBL" id="KI913139">
    <property type="protein sequence ID" value="ETV75583.1"/>
    <property type="molecule type" value="Genomic_DNA"/>
</dbReference>
<feature type="compositionally biased region" description="Basic and acidic residues" evidence="12">
    <location>
        <begin position="536"/>
        <end position="554"/>
    </location>
</feature>
<feature type="domain" description="Kinesin motor" evidence="13">
    <location>
        <begin position="133"/>
        <end position="455"/>
    </location>
</feature>
<dbReference type="GO" id="GO:0003777">
    <property type="term" value="F:microtubule motor activity"/>
    <property type="evidence" value="ECO:0007669"/>
    <property type="project" value="InterPro"/>
</dbReference>
<dbReference type="AlphaFoldDB" id="W4G9I0"/>
<keyword evidence="6 9" id="KW-0505">Motor protein</keyword>
<dbReference type="GO" id="GO:0007018">
    <property type="term" value="P:microtubule-based movement"/>
    <property type="evidence" value="ECO:0007669"/>
    <property type="project" value="InterPro"/>
</dbReference>
<keyword evidence="7" id="KW-0206">Cytoskeleton</keyword>
<feature type="compositionally biased region" description="Basic and acidic residues" evidence="12">
    <location>
        <begin position="1"/>
        <end position="10"/>
    </location>
</feature>
<name>W4G9I0_APHAT</name>
<dbReference type="GeneID" id="20811998"/>
<dbReference type="InterPro" id="IPR027417">
    <property type="entry name" value="P-loop_NTPase"/>
</dbReference>
<evidence type="ECO:0000256" key="2">
    <source>
        <dbReference type="ARBA" id="ARBA00022490"/>
    </source>
</evidence>
<comment type="subcellular location">
    <subcellularLocation>
        <location evidence="1">Cytoplasm</location>
        <location evidence="1">Cytoskeleton</location>
    </subcellularLocation>
</comment>
<dbReference type="SMART" id="SM00129">
    <property type="entry name" value="KISc"/>
    <property type="match status" value="1"/>
</dbReference>
<keyword evidence="3 10" id="KW-0493">Microtubule</keyword>
<dbReference type="RefSeq" id="XP_009834714.1">
    <property type="nucleotide sequence ID" value="XM_009836412.1"/>
</dbReference>
<dbReference type="GO" id="GO:0007019">
    <property type="term" value="P:microtubule depolymerization"/>
    <property type="evidence" value="ECO:0007669"/>
    <property type="project" value="TreeGrafter"/>
</dbReference>
<dbReference type="Pfam" id="PF00225">
    <property type="entry name" value="Kinesin"/>
    <property type="match status" value="1"/>
</dbReference>
<comment type="similarity">
    <text evidence="8">Belongs to the TRAFAC class myosin-kinesin ATPase superfamily. Kinesin family. KIN-13 subfamily.</text>
</comment>
<feature type="binding site" evidence="9">
    <location>
        <begin position="224"/>
        <end position="231"/>
    </location>
    <ligand>
        <name>ATP</name>
        <dbReference type="ChEBI" id="CHEBI:30616"/>
    </ligand>
</feature>
<dbReference type="STRING" id="112090.W4G9I0"/>
<dbReference type="InterPro" id="IPR027640">
    <property type="entry name" value="Kinesin-like_fam"/>
</dbReference>
<dbReference type="PANTHER" id="PTHR47971:SF8">
    <property type="entry name" value="KINESIN-LIKE PROTEIN"/>
    <property type="match status" value="1"/>
</dbReference>
<evidence type="ECO:0000256" key="5">
    <source>
        <dbReference type="ARBA" id="ARBA00022840"/>
    </source>
</evidence>
<feature type="region of interest" description="Disordered" evidence="12">
    <location>
        <begin position="507"/>
        <end position="554"/>
    </location>
</feature>
<evidence type="ECO:0000256" key="7">
    <source>
        <dbReference type="ARBA" id="ARBA00023212"/>
    </source>
</evidence>
<feature type="region of interest" description="Disordered" evidence="12">
    <location>
        <begin position="1"/>
        <end position="67"/>
    </location>
</feature>
<keyword evidence="11" id="KW-0175">Coiled coil</keyword>
<dbReference type="SUPFAM" id="SSF52540">
    <property type="entry name" value="P-loop containing nucleoside triphosphate hydrolases"/>
    <property type="match status" value="1"/>
</dbReference>
<accession>W4G9I0</accession>
<feature type="region of interest" description="Disordered" evidence="12">
    <location>
        <begin position="471"/>
        <end position="492"/>
    </location>
</feature>
<evidence type="ECO:0000256" key="12">
    <source>
        <dbReference type="SAM" id="MobiDB-lite"/>
    </source>
</evidence>
<feature type="compositionally biased region" description="Low complexity" evidence="12">
    <location>
        <begin position="11"/>
        <end position="39"/>
    </location>
</feature>
<evidence type="ECO:0000256" key="8">
    <source>
        <dbReference type="ARBA" id="ARBA00061030"/>
    </source>
</evidence>
<dbReference type="VEuPathDB" id="FungiDB:H257_10002"/>
<dbReference type="GO" id="GO:0005524">
    <property type="term" value="F:ATP binding"/>
    <property type="evidence" value="ECO:0007669"/>
    <property type="project" value="UniProtKB-UniRule"/>
</dbReference>
<dbReference type="GO" id="GO:0005874">
    <property type="term" value="C:microtubule"/>
    <property type="evidence" value="ECO:0007669"/>
    <property type="project" value="UniProtKB-KW"/>
</dbReference>
<evidence type="ECO:0000259" key="13">
    <source>
        <dbReference type="PROSITE" id="PS50067"/>
    </source>
</evidence>
<dbReference type="PRINTS" id="PR00380">
    <property type="entry name" value="KINESINHEAVY"/>
</dbReference>
<keyword evidence="2" id="KW-0963">Cytoplasm</keyword>
<dbReference type="InterPro" id="IPR036961">
    <property type="entry name" value="Kinesin_motor_dom_sf"/>
</dbReference>
<dbReference type="FunFam" id="3.40.850.10:FF:000012">
    <property type="entry name" value="Kinesin-like protein"/>
    <property type="match status" value="1"/>
</dbReference>
<dbReference type="Gene3D" id="3.40.850.10">
    <property type="entry name" value="Kinesin motor domain"/>
    <property type="match status" value="1"/>
</dbReference>
<dbReference type="PROSITE" id="PS50067">
    <property type="entry name" value="KINESIN_MOTOR_2"/>
    <property type="match status" value="1"/>
</dbReference>
<evidence type="ECO:0000313" key="14">
    <source>
        <dbReference type="EMBL" id="ETV75583.1"/>
    </source>
</evidence>
<proteinExistence type="inferred from homology"/>
<protein>
    <recommendedName>
        <fullName evidence="10">Kinesin-like protein</fullName>
    </recommendedName>
</protein>
<keyword evidence="4 9" id="KW-0547">Nucleotide-binding</keyword>
<keyword evidence="5 9" id="KW-0067">ATP-binding</keyword>